<dbReference type="SUPFAM" id="SSF46785">
    <property type="entry name" value="Winged helix' DNA-binding domain"/>
    <property type="match status" value="2"/>
</dbReference>
<dbReference type="GO" id="GO:0051304">
    <property type="term" value="P:chromosome separation"/>
    <property type="evidence" value="ECO:0007669"/>
    <property type="project" value="InterPro"/>
</dbReference>
<organism evidence="6 7">
    <name type="scientific">Clostridium botulinum C</name>
    <dbReference type="NCBI Taxonomy" id="36828"/>
    <lineage>
        <taxon>Bacteria</taxon>
        <taxon>Bacillati</taxon>
        <taxon>Bacillota</taxon>
        <taxon>Clostridia</taxon>
        <taxon>Eubacteriales</taxon>
        <taxon>Clostridiaceae</taxon>
        <taxon>Clostridium</taxon>
    </lineage>
</organism>
<evidence type="ECO:0000256" key="2">
    <source>
        <dbReference type="ARBA" id="ARBA00022618"/>
    </source>
</evidence>
<protein>
    <recommendedName>
        <fullName evidence="5">Segregation and condensation protein B</fullName>
    </recommendedName>
</protein>
<comment type="function">
    <text evidence="5">Participates in chromosomal partition during cell division. May act via the formation of a condensin-like complex containing Smc and ScpA that pull DNA away from mid-cell into both cell halves.</text>
</comment>
<dbReference type="RefSeq" id="WP_045014884.1">
    <property type="nucleotide sequence ID" value="NZ_JAAMYB010000001.1"/>
</dbReference>
<keyword evidence="3 5" id="KW-0159">Chromosome partition</keyword>
<dbReference type="Proteomes" id="UP000813637">
    <property type="component" value="Unassembled WGS sequence"/>
</dbReference>
<name>A0A9Q3V928_CLOBO</name>
<dbReference type="InterPro" id="IPR036388">
    <property type="entry name" value="WH-like_DNA-bd_sf"/>
</dbReference>
<reference evidence="6" key="1">
    <citation type="submission" date="2020-02" db="EMBL/GenBank/DDBJ databases">
        <authorList>
            <person name="Fillo S."/>
            <person name="Giordani F."/>
            <person name="Tonon E."/>
            <person name="Drigo I."/>
            <person name="Anselmo A."/>
            <person name="Fortunato A."/>
            <person name="Bano L."/>
            <person name="Lista F."/>
        </authorList>
    </citation>
    <scope>NUCLEOTIDE SEQUENCE</scope>
    <source>
        <strain evidence="6">IZSVe-TV_9877_3_12</strain>
    </source>
</reference>
<sequence>MEKNNVNQMEINEISIKNRYYSIIESLLFTSGNPLDIKNIAHIIECKIEYTYNLLEEMKKNYNENNRGITLINMKGEYSLVTKPENSSYLQKLLKTNNKQALSRAALETLAIIVYKQPITRIEIDEIRGVKSDKAIQTLMEKEIIKESGRKQVPGRPIMYATTGEFLKYFGLEDLNQMPTLSEFIEKKDEEE</sequence>
<dbReference type="EMBL" id="JAAMYB010000001">
    <property type="protein sequence ID" value="MCD3194198.1"/>
    <property type="molecule type" value="Genomic_DNA"/>
</dbReference>
<dbReference type="GO" id="GO:0051301">
    <property type="term" value="P:cell division"/>
    <property type="evidence" value="ECO:0007669"/>
    <property type="project" value="UniProtKB-KW"/>
</dbReference>
<accession>A0A9Q3V928</accession>
<evidence type="ECO:0000256" key="5">
    <source>
        <dbReference type="HAMAP-Rule" id="MF_01804"/>
    </source>
</evidence>
<dbReference type="GO" id="GO:0005737">
    <property type="term" value="C:cytoplasm"/>
    <property type="evidence" value="ECO:0007669"/>
    <property type="project" value="UniProtKB-SubCell"/>
</dbReference>
<dbReference type="HAMAP" id="MF_01804">
    <property type="entry name" value="ScpB"/>
    <property type="match status" value="1"/>
</dbReference>
<keyword evidence="2 5" id="KW-0132">Cell division</keyword>
<dbReference type="GO" id="GO:0006260">
    <property type="term" value="P:DNA replication"/>
    <property type="evidence" value="ECO:0007669"/>
    <property type="project" value="UniProtKB-UniRule"/>
</dbReference>
<dbReference type="PANTHER" id="PTHR34298:SF2">
    <property type="entry name" value="SEGREGATION AND CONDENSATION PROTEIN B"/>
    <property type="match status" value="1"/>
</dbReference>
<keyword evidence="4 5" id="KW-0131">Cell cycle</keyword>
<comment type="subunit">
    <text evidence="5">Homodimer. Homodimerization may be required to stabilize the binding of ScpA to the Smc head domains. Component of a cohesin-like complex composed of ScpA, ScpB and the Smc homodimer, in which ScpA and ScpB bind to the head domain of Smc. The presence of the three proteins is required for the association of the complex with DNA.</text>
</comment>
<dbReference type="Gene3D" id="1.10.10.10">
    <property type="entry name" value="Winged helix-like DNA-binding domain superfamily/Winged helix DNA-binding domain"/>
    <property type="match status" value="2"/>
</dbReference>
<evidence type="ECO:0000313" key="6">
    <source>
        <dbReference type="EMBL" id="MCD3194198.1"/>
    </source>
</evidence>
<dbReference type="PIRSF" id="PIRSF019345">
    <property type="entry name" value="ScpB"/>
    <property type="match status" value="1"/>
</dbReference>
<dbReference type="Pfam" id="PF04079">
    <property type="entry name" value="SMC_ScpB"/>
    <property type="match status" value="1"/>
</dbReference>
<evidence type="ECO:0000256" key="3">
    <source>
        <dbReference type="ARBA" id="ARBA00022829"/>
    </source>
</evidence>
<reference evidence="6" key="2">
    <citation type="journal article" date="2021" name="Microorganisms">
        <title>Extensive Genome Exploration of Clostridium botulinum Group III Field Strains.</title>
        <authorList>
            <person name="Fillo S."/>
            <person name="Giordani F."/>
            <person name="Tonon E."/>
            <person name="Drigo I."/>
            <person name="Anselmo A."/>
            <person name="Fortunato A."/>
            <person name="Lista F."/>
            <person name="Bano L."/>
        </authorList>
    </citation>
    <scope>NUCLEOTIDE SEQUENCE</scope>
    <source>
        <strain evidence="6">IZSVe-TV_9877_3_12</strain>
    </source>
</reference>
<keyword evidence="1 5" id="KW-0963">Cytoplasm</keyword>
<dbReference type="NCBIfam" id="TIGR00281">
    <property type="entry name" value="SMC-Scp complex subunit ScpB"/>
    <property type="match status" value="1"/>
</dbReference>
<comment type="similarity">
    <text evidence="5">Belongs to the ScpB family.</text>
</comment>
<evidence type="ECO:0000256" key="1">
    <source>
        <dbReference type="ARBA" id="ARBA00022490"/>
    </source>
</evidence>
<dbReference type="AlphaFoldDB" id="A0A9Q3V928"/>
<dbReference type="InterPro" id="IPR036390">
    <property type="entry name" value="WH_DNA-bd_sf"/>
</dbReference>
<comment type="caution">
    <text evidence="6">The sequence shown here is derived from an EMBL/GenBank/DDBJ whole genome shotgun (WGS) entry which is preliminary data.</text>
</comment>
<dbReference type="InterPro" id="IPR005234">
    <property type="entry name" value="ScpB_csome_segregation"/>
</dbReference>
<dbReference type="PANTHER" id="PTHR34298">
    <property type="entry name" value="SEGREGATION AND CONDENSATION PROTEIN B"/>
    <property type="match status" value="1"/>
</dbReference>
<comment type="subcellular location">
    <subcellularLocation>
        <location evidence="5">Cytoplasm</location>
    </subcellularLocation>
    <text evidence="5">Associated with two foci at the outer edges of the nucleoid region in young cells, and at four foci within both cell halves in older cells.</text>
</comment>
<proteinExistence type="inferred from homology"/>
<evidence type="ECO:0000313" key="7">
    <source>
        <dbReference type="Proteomes" id="UP000813637"/>
    </source>
</evidence>
<evidence type="ECO:0000256" key="4">
    <source>
        <dbReference type="ARBA" id="ARBA00023306"/>
    </source>
</evidence>
<gene>
    <name evidence="5" type="primary">scpB</name>
    <name evidence="6" type="ORF">G8S53_02700</name>
</gene>